<gene>
    <name evidence="2" type="ORF">CYY_005767</name>
</gene>
<feature type="region of interest" description="Disordered" evidence="1">
    <location>
        <begin position="108"/>
        <end position="268"/>
    </location>
</feature>
<dbReference type="PANTHER" id="PTHR22093">
    <property type="entry name" value="LEUKOCYTE RECEPTOR CLUSTER LRC MEMBER 1"/>
    <property type="match status" value="1"/>
</dbReference>
<reference evidence="2" key="1">
    <citation type="submission" date="2020-01" db="EMBL/GenBank/DDBJ databases">
        <title>Development of genomics and gene disruption for Polysphondylium violaceum indicates a role for the polyketide synthase stlB in stalk morphogenesis.</title>
        <authorList>
            <person name="Narita B."/>
            <person name="Kawabe Y."/>
            <person name="Kin K."/>
            <person name="Saito T."/>
            <person name="Gibbs R."/>
            <person name="Kuspa A."/>
            <person name="Muzny D."/>
            <person name="Queller D."/>
            <person name="Richards S."/>
            <person name="Strassman J."/>
            <person name="Sucgang R."/>
            <person name="Worley K."/>
            <person name="Schaap P."/>
        </authorList>
    </citation>
    <scope>NUCLEOTIDE SEQUENCE</scope>
    <source>
        <strain evidence="2">QSvi11</strain>
    </source>
</reference>
<feature type="compositionally biased region" description="Basic and acidic residues" evidence="1">
    <location>
        <begin position="215"/>
        <end position="237"/>
    </location>
</feature>
<protein>
    <recommendedName>
        <fullName evidence="4">CBF1-interacting co-repressor CIR N-terminal domain-containing protein</fullName>
    </recommendedName>
</protein>
<dbReference type="EMBL" id="AJWJ01000239">
    <property type="protein sequence ID" value="KAF2072910.1"/>
    <property type="molecule type" value="Genomic_DNA"/>
</dbReference>
<feature type="compositionally biased region" description="Polar residues" evidence="1">
    <location>
        <begin position="240"/>
        <end position="257"/>
    </location>
</feature>
<evidence type="ECO:0000313" key="3">
    <source>
        <dbReference type="Proteomes" id="UP000695562"/>
    </source>
</evidence>
<dbReference type="AlphaFoldDB" id="A0A8J4PS99"/>
<organism evidence="2 3">
    <name type="scientific">Polysphondylium violaceum</name>
    <dbReference type="NCBI Taxonomy" id="133409"/>
    <lineage>
        <taxon>Eukaryota</taxon>
        <taxon>Amoebozoa</taxon>
        <taxon>Evosea</taxon>
        <taxon>Eumycetozoa</taxon>
        <taxon>Dictyostelia</taxon>
        <taxon>Dictyosteliales</taxon>
        <taxon>Dictyosteliaceae</taxon>
        <taxon>Polysphondylium</taxon>
    </lineage>
</organism>
<dbReference type="OrthoDB" id="2159131at2759"/>
<comment type="caution">
    <text evidence="2">The sequence shown here is derived from an EMBL/GenBank/DDBJ whole genome shotgun (WGS) entry which is preliminary data.</text>
</comment>
<dbReference type="PANTHER" id="PTHR22093:SF0">
    <property type="entry name" value="LEUKOCYTE RECEPTOR CLUSTER MEMBER 1"/>
    <property type="match status" value="1"/>
</dbReference>
<evidence type="ECO:0000313" key="2">
    <source>
        <dbReference type="EMBL" id="KAF2072910.1"/>
    </source>
</evidence>
<feature type="region of interest" description="Disordered" evidence="1">
    <location>
        <begin position="1"/>
        <end position="91"/>
    </location>
</feature>
<feature type="compositionally biased region" description="Basic and acidic residues" evidence="1">
    <location>
        <begin position="79"/>
        <end position="90"/>
    </location>
</feature>
<proteinExistence type="predicted"/>
<dbReference type="Proteomes" id="UP000695562">
    <property type="component" value="Unassembled WGS sequence"/>
</dbReference>
<feature type="compositionally biased region" description="Low complexity" evidence="1">
    <location>
        <begin position="192"/>
        <end position="211"/>
    </location>
</feature>
<sequence length="268" mass="31108">MTHILKHKTWNPYSSKNKEKVERDEREHNEKLFKENQKKIRIESEKRYSQLKNNLKRKGDFDEDEVEDGHGDNIDQDERDTQSKDDKDNQQQHINLFQGITGDQIFSSKSKEKKLKQQIVSEGVRLGEGCIDNSPVWIKDNNKKSSSTGNKDDDNDIDERRKRKKEKREQWRLDREDPIHIVEKALGKENTKSSSSSSSSKTISTTSTSTVNKKKTIEELRKERLEREEKERKRANELKSTTSKTILGTGVPQSSVSFLGYSGGIKKR</sequence>
<accession>A0A8J4PS99</accession>
<name>A0A8J4PS99_9MYCE</name>
<evidence type="ECO:0000256" key="1">
    <source>
        <dbReference type="SAM" id="MobiDB-lite"/>
    </source>
</evidence>
<dbReference type="InterPro" id="IPR039875">
    <property type="entry name" value="LENG1-like"/>
</dbReference>
<keyword evidence="3" id="KW-1185">Reference proteome</keyword>
<feature type="compositionally biased region" description="Basic and acidic residues" evidence="1">
    <location>
        <begin position="167"/>
        <end position="191"/>
    </location>
</feature>
<feature type="compositionally biased region" description="Basic and acidic residues" evidence="1">
    <location>
        <begin position="16"/>
        <end position="48"/>
    </location>
</feature>
<evidence type="ECO:0008006" key="4">
    <source>
        <dbReference type="Google" id="ProtNLM"/>
    </source>
</evidence>